<reference evidence="4 5" key="1">
    <citation type="journal article" date="2018" name="Int. J. Syst. Evol. Microbiol.">
        <title>Rubneribacter badeniensis gen. nov., sp. nov. and Enteroscipio rubneri gen. nov., sp. nov., new members of the Eggerthellaceae isolated from human faeces.</title>
        <authorList>
            <person name="Danylec N."/>
            <person name="Gobl A."/>
            <person name="Stoll D.A."/>
            <person name="Hetzer B."/>
            <person name="Kulling S.E."/>
            <person name="Huch M."/>
        </authorList>
    </citation>
    <scope>NUCLEOTIDE SEQUENCE [LARGE SCALE GENOMIC DNA]</scope>
    <source>
        <strain evidence="4 5">ResAG-85</strain>
    </source>
</reference>
<dbReference type="RefSeq" id="WP_092197465.1">
    <property type="nucleotide sequence ID" value="NZ_DBEYRC010000006.1"/>
</dbReference>
<sequence length="140" mass="14881">MTELSPKLIEGLMRNVPPLPDLEGRIEVRASDPGSVRYTIDVPESLSNYRGTVHGGTISLLLEIAAGMATYAHGVGNVALANATNFIRAVGVQRLNVSASTSHKGRSTAVVHCSIETEEGKLVAEATYTMFLFGPLDQQG</sequence>
<dbReference type="InterPro" id="IPR006683">
    <property type="entry name" value="Thioestr_dom"/>
</dbReference>
<dbReference type="NCBIfam" id="TIGR00369">
    <property type="entry name" value="unchar_dom_1"/>
    <property type="match status" value="1"/>
</dbReference>
<dbReference type="Proteomes" id="UP000236488">
    <property type="component" value="Unassembled WGS sequence"/>
</dbReference>
<evidence type="ECO:0000256" key="2">
    <source>
        <dbReference type="ARBA" id="ARBA00022801"/>
    </source>
</evidence>
<dbReference type="PANTHER" id="PTHR21660:SF1">
    <property type="entry name" value="ACYL-COENZYME A THIOESTERASE 13"/>
    <property type="match status" value="1"/>
</dbReference>
<dbReference type="CDD" id="cd03443">
    <property type="entry name" value="PaaI_thioesterase"/>
    <property type="match status" value="1"/>
</dbReference>
<dbReference type="SUPFAM" id="SSF54637">
    <property type="entry name" value="Thioesterase/thiol ester dehydrase-isomerase"/>
    <property type="match status" value="1"/>
</dbReference>
<evidence type="ECO:0000259" key="3">
    <source>
        <dbReference type="Pfam" id="PF03061"/>
    </source>
</evidence>
<evidence type="ECO:0000256" key="1">
    <source>
        <dbReference type="ARBA" id="ARBA00008324"/>
    </source>
</evidence>
<keyword evidence="2" id="KW-0378">Hydrolase</keyword>
<dbReference type="InterPro" id="IPR003736">
    <property type="entry name" value="PAAI_dom"/>
</dbReference>
<dbReference type="AlphaFoldDB" id="A0A2K2U813"/>
<dbReference type="Pfam" id="PF03061">
    <property type="entry name" value="4HBT"/>
    <property type="match status" value="1"/>
</dbReference>
<keyword evidence="5" id="KW-1185">Reference proteome</keyword>
<gene>
    <name evidence="4" type="ORF">C2L80_00820</name>
</gene>
<feature type="domain" description="Thioesterase" evidence="3">
    <location>
        <begin position="51"/>
        <end position="124"/>
    </location>
</feature>
<dbReference type="EMBL" id="PPEL01000002">
    <property type="protein sequence ID" value="PNV66473.1"/>
    <property type="molecule type" value="Genomic_DNA"/>
</dbReference>
<organism evidence="4 5">
    <name type="scientific">Rubneribacter badeniensis</name>
    <dbReference type="NCBI Taxonomy" id="2070688"/>
    <lineage>
        <taxon>Bacteria</taxon>
        <taxon>Bacillati</taxon>
        <taxon>Actinomycetota</taxon>
        <taxon>Coriobacteriia</taxon>
        <taxon>Eggerthellales</taxon>
        <taxon>Eggerthellaceae</taxon>
        <taxon>Rubneribacter</taxon>
    </lineage>
</organism>
<dbReference type="GO" id="GO:0047617">
    <property type="term" value="F:fatty acyl-CoA hydrolase activity"/>
    <property type="evidence" value="ECO:0007669"/>
    <property type="project" value="InterPro"/>
</dbReference>
<protein>
    <submittedName>
        <fullName evidence="4">PaaI family thioesterase</fullName>
    </submittedName>
</protein>
<comment type="similarity">
    <text evidence="1">Belongs to the thioesterase PaaI family.</text>
</comment>
<dbReference type="InterPro" id="IPR039298">
    <property type="entry name" value="ACOT13"/>
</dbReference>
<proteinExistence type="inferred from homology"/>
<evidence type="ECO:0000313" key="5">
    <source>
        <dbReference type="Proteomes" id="UP000236488"/>
    </source>
</evidence>
<comment type="caution">
    <text evidence="4">The sequence shown here is derived from an EMBL/GenBank/DDBJ whole genome shotgun (WGS) entry which is preliminary data.</text>
</comment>
<accession>A0A2K2U813</accession>
<dbReference type="Gene3D" id="3.10.129.10">
    <property type="entry name" value="Hotdog Thioesterase"/>
    <property type="match status" value="1"/>
</dbReference>
<name>A0A2K2U813_9ACTN</name>
<dbReference type="PANTHER" id="PTHR21660">
    <property type="entry name" value="THIOESTERASE SUPERFAMILY MEMBER-RELATED"/>
    <property type="match status" value="1"/>
</dbReference>
<evidence type="ECO:0000313" key="4">
    <source>
        <dbReference type="EMBL" id="PNV66473.1"/>
    </source>
</evidence>
<dbReference type="InterPro" id="IPR029069">
    <property type="entry name" value="HotDog_dom_sf"/>
</dbReference>